<organism evidence="1 2">
    <name type="scientific">Streptococcus parasanguinis</name>
    <dbReference type="NCBI Taxonomy" id="1318"/>
    <lineage>
        <taxon>Bacteria</taxon>
        <taxon>Bacillati</taxon>
        <taxon>Bacillota</taxon>
        <taxon>Bacilli</taxon>
        <taxon>Lactobacillales</taxon>
        <taxon>Streptococcaceae</taxon>
        <taxon>Streptococcus</taxon>
    </lineage>
</organism>
<name>A0AAE8AIB1_STRPA</name>
<dbReference type="Pfam" id="PF14434">
    <property type="entry name" value="Imm6"/>
    <property type="match status" value="1"/>
</dbReference>
<dbReference type="EMBL" id="QRQU01000004">
    <property type="protein sequence ID" value="RHN25278.1"/>
    <property type="molecule type" value="Genomic_DNA"/>
</dbReference>
<comment type="caution">
    <text evidence="1">The sequence shown here is derived from an EMBL/GenBank/DDBJ whole genome shotgun (WGS) entry which is preliminary data.</text>
</comment>
<protein>
    <submittedName>
        <fullName evidence="1">Uncharacterized protein</fullName>
    </submittedName>
</protein>
<accession>A0AAE8AIB1</accession>
<evidence type="ECO:0000313" key="1">
    <source>
        <dbReference type="EMBL" id="RHN25278.1"/>
    </source>
</evidence>
<dbReference type="RefSeq" id="WP_118397619.1">
    <property type="nucleotide sequence ID" value="NZ_CABJDC010000004.1"/>
</dbReference>
<sequence length="165" mass="19130">MKCNDSLLYFLQELTFNLVDLISHIEYKDFVMDSLKLANQSLDQDSKICPDILYSRLENVDEKDILTFMELDKETNPLVWSCIANYFVLVCYHSYQHSGEKYLPQTIESVDDETIEAYVSSYQQLLADNNQLVAQLLALDLEQVLTDPLVANYFGNLLQEIKLKQ</sequence>
<gene>
    <name evidence="1" type="ORF">DWZ19_06820</name>
</gene>
<proteinExistence type="predicted"/>
<dbReference type="Proteomes" id="UP000285725">
    <property type="component" value="Unassembled WGS sequence"/>
</dbReference>
<evidence type="ECO:0000313" key="2">
    <source>
        <dbReference type="Proteomes" id="UP000285725"/>
    </source>
</evidence>
<dbReference type="InterPro" id="IPR025674">
    <property type="entry name" value="Imm6"/>
</dbReference>
<dbReference type="AlphaFoldDB" id="A0AAE8AIB1"/>
<reference evidence="1 2" key="1">
    <citation type="submission" date="2018-08" db="EMBL/GenBank/DDBJ databases">
        <title>A genome reference for cultivated species of the human gut microbiota.</title>
        <authorList>
            <person name="Zou Y."/>
            <person name="Xue W."/>
            <person name="Luo G."/>
        </authorList>
    </citation>
    <scope>NUCLEOTIDE SEQUENCE [LARGE SCALE GENOMIC DNA]</scope>
    <source>
        <strain evidence="1 2">AF30-12BH</strain>
    </source>
</reference>